<keyword evidence="2" id="KW-1185">Reference proteome</keyword>
<accession>A0A7M1RX72</accession>
<organism evidence="1 2">
    <name type="scientific">uncultured phage cr110_1</name>
    <dbReference type="NCBI Taxonomy" id="2772070"/>
    <lineage>
        <taxon>Viruses</taxon>
        <taxon>Duplodnaviria</taxon>
        <taxon>Heunggongvirae</taxon>
        <taxon>Uroviricota</taxon>
        <taxon>Caudoviricetes</taxon>
        <taxon>Crassvirales</taxon>
        <taxon>Intestiviridae</taxon>
        <taxon>Crudevirinae</taxon>
        <taxon>Delmidovirus</taxon>
        <taxon>Delmidovirus intestinihominis</taxon>
    </lineage>
</organism>
<dbReference type="Gene3D" id="3.90.320.10">
    <property type="match status" value="1"/>
</dbReference>
<evidence type="ECO:0000313" key="1">
    <source>
        <dbReference type="EMBL" id="QOR59043.1"/>
    </source>
</evidence>
<dbReference type="GeneID" id="65129536"/>
<evidence type="ECO:0000313" key="2">
    <source>
        <dbReference type="Proteomes" id="UP000593772"/>
    </source>
</evidence>
<proteinExistence type="predicted"/>
<sequence length="335" mass="38989">MNIENRYSQVRLIFEEAAHKYHDTLGNEYVSTTTLLHDLAPKFDKKYWLHKKAVQLGITEKELEEQWNTITKEACERGTNVHNDLEDGIKGSSKFKQAIQYLNTDEDGGEMITVADLNTINANYKLLDIKQFKEATDNKYNNLYEVFEKYTNHGYKIYAEIGMFLIDYFISGTIDVLLVNEWENKAVIGDWKTNRSGLRFTAGYYCKDKKQHPAQLTSDWVEKKEFLLPPVQHLPHCNGSIYNLQLSMYGKAVNLITGLVIKGCWLAHIDCDFELNEYGMPKRFEDGLYHIKENPVEKITFYNLPYREQEIDAILADRKLKLKAQDVKRNFTLGL</sequence>
<reference evidence="1 2" key="1">
    <citation type="submission" date="2020-07" db="EMBL/GenBank/DDBJ databases">
        <title>Taxonomic proposal: Crassvirales, a new order of highly abundant and diverse bacterial viruses.</title>
        <authorList>
            <person name="Shkoporov A.N."/>
            <person name="Stockdale S.R."/>
            <person name="Guerin E."/>
            <person name="Ross R.P."/>
            <person name="Hill C."/>
        </authorList>
    </citation>
    <scope>NUCLEOTIDE SEQUENCE [LARGE SCALE GENOMIC DNA]</scope>
</reference>
<protein>
    <submittedName>
        <fullName evidence="1">PD-(D/E)XK superfamily nuclease</fullName>
    </submittedName>
</protein>
<dbReference type="InterPro" id="IPR011604">
    <property type="entry name" value="PDDEXK-like_dom_sf"/>
</dbReference>
<dbReference type="KEGG" id="vg:65129536"/>
<dbReference type="RefSeq" id="YP_010111201.1">
    <property type="nucleotide sequence ID" value="NC_055879.1"/>
</dbReference>
<dbReference type="Proteomes" id="UP000593772">
    <property type="component" value="Segment"/>
</dbReference>
<name>A0A7M1RX72_9CAUD</name>
<dbReference type="EMBL" id="MT774386">
    <property type="protein sequence ID" value="QOR59043.1"/>
    <property type="molecule type" value="Genomic_DNA"/>
</dbReference>